<accession>A0A7J6K965</accession>
<name>A0A7J6K965_TOXGO</name>
<proteinExistence type="predicted"/>
<sequence>MSKYWTVSNGYGSFSDVPKVGSPGGRDFTPLQTSSFSLTPIMVMKSAVDAALKQTALTGHGWPRGIPHHETEYARSCRSDVLLYKVSMPQNWGTIFLSSGSRSIATHAIAKLPKWDPVPLEVYQEKTAVLL</sequence>
<reference evidence="1 2" key="1">
    <citation type="submission" date="2020-03" db="EMBL/GenBank/DDBJ databases">
        <title>Genome sequence of Toxoplasma gondii RH-88 strain.</title>
        <authorList>
            <person name="Lorenzi H.A."/>
            <person name="Venepally P."/>
            <person name="Rozenberg A."/>
            <person name="Sibley D."/>
        </authorList>
    </citation>
    <scope>NUCLEOTIDE SEQUENCE [LARGE SCALE GENOMIC DNA]</scope>
    <source>
        <strain evidence="1 2">RH-88</strain>
    </source>
</reference>
<comment type="caution">
    <text evidence="1">The sequence shown here is derived from an EMBL/GenBank/DDBJ whole genome shotgun (WGS) entry which is preliminary data.</text>
</comment>
<organism evidence="1 2">
    <name type="scientific">Toxoplasma gondii</name>
    <dbReference type="NCBI Taxonomy" id="5811"/>
    <lineage>
        <taxon>Eukaryota</taxon>
        <taxon>Sar</taxon>
        <taxon>Alveolata</taxon>
        <taxon>Apicomplexa</taxon>
        <taxon>Conoidasida</taxon>
        <taxon>Coccidia</taxon>
        <taxon>Eucoccidiorida</taxon>
        <taxon>Eimeriorina</taxon>
        <taxon>Sarcocystidae</taxon>
        <taxon>Toxoplasma</taxon>
    </lineage>
</organism>
<protein>
    <submittedName>
        <fullName evidence="1">Uncharacterized protein</fullName>
    </submittedName>
</protein>
<gene>
    <name evidence="1" type="ORF">TGRH88_027390</name>
</gene>
<evidence type="ECO:0000313" key="2">
    <source>
        <dbReference type="Proteomes" id="UP000557509"/>
    </source>
</evidence>
<keyword evidence="2" id="KW-1185">Reference proteome</keyword>
<dbReference type="Proteomes" id="UP000557509">
    <property type="component" value="Unassembled WGS sequence"/>
</dbReference>
<dbReference type="EMBL" id="JAAUHK010000191">
    <property type="protein sequence ID" value="KAF4643983.1"/>
    <property type="molecule type" value="Genomic_DNA"/>
</dbReference>
<dbReference type="AlphaFoldDB" id="A0A7J6K965"/>
<evidence type="ECO:0000313" key="1">
    <source>
        <dbReference type="EMBL" id="KAF4643983.1"/>
    </source>
</evidence>